<dbReference type="EMBL" id="JASCZI010030374">
    <property type="protein sequence ID" value="MED6121949.1"/>
    <property type="molecule type" value="Genomic_DNA"/>
</dbReference>
<proteinExistence type="predicted"/>
<sequence length="182" mass="20738">MGSFLASHYLISLHQIKEKKTCRKKKAATARDNAALVPHCRRRRENESRQTLKPPLLPSPSSLKEVTAELLQLLPLLQLLHYENVVYCFPFLQGMRKFSLTLLILSELADAPFFPISPLVFAEEESGGELRDLERRGRLRPNPPLLSSPSSSKDVYCCHSYSILLLLHFTTVVFRGSLYRLC</sequence>
<gene>
    <name evidence="1" type="ORF">PIB30_035092</name>
</gene>
<reference evidence="1 2" key="1">
    <citation type="journal article" date="2023" name="Plants (Basel)">
        <title>Bridging the Gap: Combining Genomics and Transcriptomics Approaches to Understand Stylosanthes scabra, an Orphan Legume from the Brazilian Caatinga.</title>
        <authorList>
            <person name="Ferreira-Neto J.R.C."/>
            <person name="da Silva M.D."/>
            <person name="Binneck E."/>
            <person name="de Melo N.F."/>
            <person name="da Silva R.H."/>
            <person name="de Melo A.L.T.M."/>
            <person name="Pandolfi V."/>
            <person name="Bustamante F.O."/>
            <person name="Brasileiro-Vidal A.C."/>
            <person name="Benko-Iseppon A.M."/>
        </authorList>
    </citation>
    <scope>NUCLEOTIDE SEQUENCE [LARGE SCALE GENOMIC DNA]</scope>
    <source>
        <tissue evidence="1">Leaves</tissue>
    </source>
</reference>
<accession>A0ABU6RDP4</accession>
<evidence type="ECO:0000313" key="2">
    <source>
        <dbReference type="Proteomes" id="UP001341840"/>
    </source>
</evidence>
<organism evidence="1 2">
    <name type="scientific">Stylosanthes scabra</name>
    <dbReference type="NCBI Taxonomy" id="79078"/>
    <lineage>
        <taxon>Eukaryota</taxon>
        <taxon>Viridiplantae</taxon>
        <taxon>Streptophyta</taxon>
        <taxon>Embryophyta</taxon>
        <taxon>Tracheophyta</taxon>
        <taxon>Spermatophyta</taxon>
        <taxon>Magnoliopsida</taxon>
        <taxon>eudicotyledons</taxon>
        <taxon>Gunneridae</taxon>
        <taxon>Pentapetalae</taxon>
        <taxon>rosids</taxon>
        <taxon>fabids</taxon>
        <taxon>Fabales</taxon>
        <taxon>Fabaceae</taxon>
        <taxon>Papilionoideae</taxon>
        <taxon>50 kb inversion clade</taxon>
        <taxon>dalbergioids sensu lato</taxon>
        <taxon>Dalbergieae</taxon>
        <taxon>Pterocarpus clade</taxon>
        <taxon>Stylosanthes</taxon>
    </lineage>
</organism>
<keyword evidence="2" id="KW-1185">Reference proteome</keyword>
<protein>
    <submittedName>
        <fullName evidence="1">Uncharacterized protein</fullName>
    </submittedName>
</protein>
<evidence type="ECO:0000313" key="1">
    <source>
        <dbReference type="EMBL" id="MED6121949.1"/>
    </source>
</evidence>
<name>A0ABU6RDP4_9FABA</name>
<comment type="caution">
    <text evidence="1">The sequence shown here is derived from an EMBL/GenBank/DDBJ whole genome shotgun (WGS) entry which is preliminary data.</text>
</comment>
<dbReference type="Proteomes" id="UP001341840">
    <property type="component" value="Unassembled WGS sequence"/>
</dbReference>